<evidence type="ECO:0000256" key="1">
    <source>
        <dbReference type="SAM" id="Coils"/>
    </source>
</evidence>
<evidence type="ECO:0000256" key="2">
    <source>
        <dbReference type="SAM" id="MobiDB-lite"/>
    </source>
</evidence>
<sequence>MNVQCPPKEAFGELPQFRLERSENDDDLDDNTGGFNSSDSVRETAAASVFRRRWQFWKKSSLKQKRARQRKCPLPGAVLTPLSTSSSPGRHNLQGVEKIDKFIDDLAESEVVRLSPSCPHSAKLLSLNSIELPLPPLEMQILQRQRLSLDLNGSPTIKIDQLIRLQEYKEPKSPLNALNLAALPKKCVSSDEVALMPCHSLQYRGFEMLSAERWREPIRDRDKLWMQDELPLLLAGNSYYLKTTSSSMTRAPAANNHGKWARYEACRFRVQRRSNNVANAGLVSPVKHSKRVHLRSQGTLISRSYCVVSIFGEGTYGRLYGAGLTGQDKKRCLHVEAYEPATSRTYSLRVTLQDIEGLFLSGGVDPEREALLAPGRKQELLRQLISLLYFEYPADPNTGAGYDDPYSPEEIVKPQLLGQQILRISPEIQPNESALRRLEREERLRQEEARRLEELAALLARPRRARHRVHCQPIKLRGRSFYVSMYHFPAQARNLVIVAYNPSASMTYKLTVGLLEAASIVRLYPYPRRGFSLEQTLTVARGLIPRLRLLGREDTRNNSRMMLAINGGRQGPGTHALPPLLPVMTDELRKEEIFNKMLRVSQQSLQHELRMTQFRLHQEAEAERVEIRQKIVRVEAKRVELTEKDQSHKARIEEIDAIGGGGGTNFDVKHLHEERRSLKTARQALKIEIKSTAAQLAELNKQLQDVSEKENASGDRAQRRADRARKKIRGEVLQTVSASFQEMMPIKLQLPLGQRTWLAKTHMRPGHLLVSSGGCKISGKHLRYSLFVLEEKINDALDDADTNGQLLLLEFYDPGSSMRSTNFVLSNLELVALTKICHEQQQLVSELASPASHLSKRLLELHENMRAVRQSLYNLDNTLSGPSKSNAVKAKASSSKEEREELHHALKAASNEIRKLNRDAPWPTLVKELCRKCTINTGANGTLFEVGLDRCIFRAVSPVLRITNDENEVDNDESSAVYCRVRAEVAPLAKALVFEVWDPFEGVHWRVENPESRELFREFAVETFIEQQMHLEAIVMSLLLHTDAETGRLELRFEE</sequence>
<reference evidence="3" key="1">
    <citation type="submission" date="2023-04" db="EMBL/GenBank/DDBJ databases">
        <title>Phytophthora fragariaefolia NBRC 109709.</title>
        <authorList>
            <person name="Ichikawa N."/>
            <person name="Sato H."/>
            <person name="Tonouchi N."/>
        </authorList>
    </citation>
    <scope>NUCLEOTIDE SEQUENCE</scope>
    <source>
        <strain evidence="3">NBRC 109709</strain>
    </source>
</reference>
<feature type="coiled-coil region" evidence="1">
    <location>
        <begin position="617"/>
        <end position="644"/>
    </location>
</feature>
<dbReference type="OrthoDB" id="69196at2759"/>
<feature type="region of interest" description="Disordered" evidence="2">
    <location>
        <begin position="1"/>
        <end position="42"/>
    </location>
</feature>
<gene>
    <name evidence="3" type="ORF">Pfra01_001802400</name>
</gene>
<name>A0A9W7D1W5_9STRA</name>
<accession>A0A9W7D1W5</accession>
<evidence type="ECO:0000313" key="4">
    <source>
        <dbReference type="Proteomes" id="UP001165121"/>
    </source>
</evidence>
<protein>
    <submittedName>
        <fullName evidence="3">Unnamed protein product</fullName>
    </submittedName>
</protein>
<dbReference type="EMBL" id="BSXT01002164">
    <property type="protein sequence ID" value="GMF47563.1"/>
    <property type="molecule type" value="Genomic_DNA"/>
</dbReference>
<feature type="region of interest" description="Disordered" evidence="2">
    <location>
        <begin position="704"/>
        <end position="724"/>
    </location>
</feature>
<keyword evidence="1" id="KW-0175">Coiled coil</keyword>
<feature type="compositionally biased region" description="Basic and acidic residues" evidence="2">
    <location>
        <begin position="706"/>
        <end position="721"/>
    </location>
</feature>
<evidence type="ECO:0000313" key="3">
    <source>
        <dbReference type="EMBL" id="GMF47563.1"/>
    </source>
</evidence>
<keyword evidence="4" id="KW-1185">Reference proteome</keyword>
<organism evidence="3 4">
    <name type="scientific">Phytophthora fragariaefolia</name>
    <dbReference type="NCBI Taxonomy" id="1490495"/>
    <lineage>
        <taxon>Eukaryota</taxon>
        <taxon>Sar</taxon>
        <taxon>Stramenopiles</taxon>
        <taxon>Oomycota</taxon>
        <taxon>Peronosporomycetes</taxon>
        <taxon>Peronosporales</taxon>
        <taxon>Peronosporaceae</taxon>
        <taxon>Phytophthora</taxon>
    </lineage>
</organism>
<feature type="coiled-coil region" evidence="1">
    <location>
        <begin position="892"/>
        <end position="919"/>
    </location>
</feature>
<dbReference type="AlphaFoldDB" id="A0A9W7D1W5"/>
<comment type="caution">
    <text evidence="3">The sequence shown here is derived from an EMBL/GenBank/DDBJ whole genome shotgun (WGS) entry which is preliminary data.</text>
</comment>
<proteinExistence type="predicted"/>
<dbReference type="Proteomes" id="UP001165121">
    <property type="component" value="Unassembled WGS sequence"/>
</dbReference>
<feature type="coiled-coil region" evidence="1">
    <location>
        <begin position="431"/>
        <end position="458"/>
    </location>
</feature>